<evidence type="ECO:0000313" key="2">
    <source>
        <dbReference type="Proteomes" id="UP000789759"/>
    </source>
</evidence>
<dbReference type="EMBL" id="CAJVQA010015355">
    <property type="protein sequence ID" value="CAG8736754.1"/>
    <property type="molecule type" value="Genomic_DNA"/>
</dbReference>
<dbReference type="AlphaFoldDB" id="A0A9N9IH02"/>
<feature type="non-terminal residue" evidence="1">
    <location>
        <position position="1"/>
    </location>
</feature>
<gene>
    <name evidence="1" type="ORF">CPELLU_LOCUS13853</name>
</gene>
<sequence length="156" mass="18427">ELIDDEETCLDNFFNEFNNFVKILEINSIPDHLLSPNTSLFVHEGIQYDKFSSSRKYLVPLDIDIEKWVHNYKNGDLTYTIAQQKYNNESKGQLLDFIIPIIKKIIYQINTILFDTIFDTNKNNDLFYIFLLLDPKTEKEIPFVHLISFHENTTSI</sequence>
<evidence type="ECO:0000313" key="1">
    <source>
        <dbReference type="EMBL" id="CAG8736754.1"/>
    </source>
</evidence>
<organism evidence="1 2">
    <name type="scientific">Cetraspora pellucida</name>
    <dbReference type="NCBI Taxonomy" id="1433469"/>
    <lineage>
        <taxon>Eukaryota</taxon>
        <taxon>Fungi</taxon>
        <taxon>Fungi incertae sedis</taxon>
        <taxon>Mucoromycota</taxon>
        <taxon>Glomeromycotina</taxon>
        <taxon>Glomeromycetes</taxon>
        <taxon>Diversisporales</taxon>
        <taxon>Gigasporaceae</taxon>
        <taxon>Cetraspora</taxon>
    </lineage>
</organism>
<keyword evidence="2" id="KW-1185">Reference proteome</keyword>
<protein>
    <submittedName>
        <fullName evidence="1">13752_t:CDS:1</fullName>
    </submittedName>
</protein>
<reference evidence="1" key="1">
    <citation type="submission" date="2021-06" db="EMBL/GenBank/DDBJ databases">
        <authorList>
            <person name="Kallberg Y."/>
            <person name="Tangrot J."/>
            <person name="Rosling A."/>
        </authorList>
    </citation>
    <scope>NUCLEOTIDE SEQUENCE</scope>
    <source>
        <strain evidence="1">FL966</strain>
    </source>
</reference>
<accession>A0A9N9IH02</accession>
<proteinExistence type="predicted"/>
<name>A0A9N9IH02_9GLOM</name>
<dbReference type="Proteomes" id="UP000789759">
    <property type="component" value="Unassembled WGS sequence"/>
</dbReference>
<comment type="caution">
    <text evidence="1">The sequence shown here is derived from an EMBL/GenBank/DDBJ whole genome shotgun (WGS) entry which is preliminary data.</text>
</comment>
<dbReference type="OrthoDB" id="10474338at2759"/>